<feature type="region of interest" description="Disordered" evidence="1">
    <location>
        <begin position="23"/>
        <end position="76"/>
    </location>
</feature>
<comment type="caution">
    <text evidence="2">The sequence shown here is derived from an EMBL/GenBank/DDBJ whole genome shotgun (WGS) entry which is preliminary data.</text>
</comment>
<dbReference type="AlphaFoldDB" id="A0A645DGN4"/>
<feature type="compositionally biased region" description="Low complexity" evidence="1">
    <location>
        <begin position="27"/>
        <end position="52"/>
    </location>
</feature>
<name>A0A645DGN4_9ZZZZ</name>
<protein>
    <submittedName>
        <fullName evidence="2">Uncharacterized protein</fullName>
    </submittedName>
</protein>
<organism evidence="2">
    <name type="scientific">bioreactor metagenome</name>
    <dbReference type="NCBI Taxonomy" id="1076179"/>
    <lineage>
        <taxon>unclassified sequences</taxon>
        <taxon>metagenomes</taxon>
        <taxon>ecological metagenomes</taxon>
    </lineage>
</organism>
<proteinExistence type="predicted"/>
<reference evidence="2" key="1">
    <citation type="submission" date="2019-08" db="EMBL/GenBank/DDBJ databases">
        <authorList>
            <person name="Kucharzyk K."/>
            <person name="Murdoch R.W."/>
            <person name="Higgins S."/>
            <person name="Loffler F."/>
        </authorList>
    </citation>
    <scope>NUCLEOTIDE SEQUENCE</scope>
</reference>
<accession>A0A645DGN4</accession>
<sequence>MSAVFAAVMAALCTLSAVKTSTSEDFAASSGPADAGASGADSPAVSEPAAAEASEEANDVAPAPGSAADEAVSGAV</sequence>
<dbReference type="EMBL" id="VSSQ01035690">
    <property type="protein sequence ID" value="MPM87983.1"/>
    <property type="molecule type" value="Genomic_DNA"/>
</dbReference>
<gene>
    <name evidence="2" type="ORF">SDC9_135084</name>
</gene>
<evidence type="ECO:0000313" key="2">
    <source>
        <dbReference type="EMBL" id="MPM87983.1"/>
    </source>
</evidence>
<evidence type="ECO:0000256" key="1">
    <source>
        <dbReference type="SAM" id="MobiDB-lite"/>
    </source>
</evidence>